<accession>A0A4Q7N437</accession>
<gene>
    <name evidence="1" type="ORF">EV199_1621</name>
</gene>
<organism evidence="1 2">
    <name type="scientific">Pseudobacter ginsenosidimutans</name>
    <dbReference type="NCBI Taxonomy" id="661488"/>
    <lineage>
        <taxon>Bacteria</taxon>
        <taxon>Pseudomonadati</taxon>
        <taxon>Bacteroidota</taxon>
        <taxon>Chitinophagia</taxon>
        <taxon>Chitinophagales</taxon>
        <taxon>Chitinophagaceae</taxon>
        <taxon>Pseudobacter</taxon>
    </lineage>
</organism>
<dbReference type="RefSeq" id="WP_130540091.1">
    <property type="nucleotide sequence ID" value="NZ_CP042431.1"/>
</dbReference>
<comment type="caution">
    <text evidence="1">The sequence shown here is derived from an EMBL/GenBank/DDBJ whole genome shotgun (WGS) entry which is preliminary data.</text>
</comment>
<dbReference type="AlphaFoldDB" id="A0A4Q7N437"/>
<dbReference type="EMBL" id="SGXA01000001">
    <property type="protein sequence ID" value="RZS75748.1"/>
    <property type="molecule type" value="Genomic_DNA"/>
</dbReference>
<sequence>MPIVELPFFGPINTASVEEYYESDFQHNSRTVSVDLNFENNTIDEERLLTVKKFLRNIPDWLSRNNRYILDSLDDDDDDTVREYAEYLKEVLEADVLARLIQIDADPEDQIAQIAEKLHLVRIGLYPDGGGQFAVFDYTIGQDIVDYLVVINTDEYGVLEYMTMES</sequence>
<reference evidence="1 2" key="1">
    <citation type="submission" date="2019-02" db="EMBL/GenBank/DDBJ databases">
        <title>Genomic Encyclopedia of Type Strains, Phase IV (KMG-IV): sequencing the most valuable type-strain genomes for metagenomic binning, comparative biology and taxonomic classification.</title>
        <authorList>
            <person name="Goeker M."/>
        </authorList>
    </citation>
    <scope>NUCLEOTIDE SEQUENCE [LARGE SCALE GENOMIC DNA]</scope>
    <source>
        <strain evidence="1 2">DSM 18116</strain>
    </source>
</reference>
<evidence type="ECO:0000313" key="2">
    <source>
        <dbReference type="Proteomes" id="UP000293874"/>
    </source>
</evidence>
<dbReference type="OrthoDB" id="1091595at2"/>
<keyword evidence="2" id="KW-1185">Reference proteome</keyword>
<dbReference type="Proteomes" id="UP000293874">
    <property type="component" value="Unassembled WGS sequence"/>
</dbReference>
<evidence type="ECO:0000313" key="1">
    <source>
        <dbReference type="EMBL" id="RZS75748.1"/>
    </source>
</evidence>
<protein>
    <submittedName>
        <fullName evidence="1">Uncharacterized protein DUF2004</fullName>
    </submittedName>
</protein>
<name>A0A4Q7N437_9BACT</name>
<proteinExistence type="predicted"/>